<comment type="caution">
    <text evidence="2">The sequence shown here is derived from an EMBL/GenBank/DDBJ whole genome shotgun (WGS) entry which is preliminary data.</text>
</comment>
<proteinExistence type="predicted"/>
<dbReference type="PANTHER" id="PTHR44086:SF10">
    <property type="entry name" value="THIOSULFATE SULFURTRANSFERASE_RHODANESE-LIKE DOMAIN-CONTAINING PROTEIN 3"/>
    <property type="match status" value="1"/>
</dbReference>
<evidence type="ECO:0000313" key="3">
    <source>
        <dbReference type="Proteomes" id="UP000747542"/>
    </source>
</evidence>
<dbReference type="PROSITE" id="PS50206">
    <property type="entry name" value="RHODANESE_3"/>
    <property type="match status" value="1"/>
</dbReference>
<dbReference type="Pfam" id="PF00581">
    <property type="entry name" value="Rhodanese"/>
    <property type="match status" value="1"/>
</dbReference>
<evidence type="ECO:0000259" key="1">
    <source>
        <dbReference type="PROSITE" id="PS50206"/>
    </source>
</evidence>
<organism evidence="2 3">
    <name type="scientific">Homarus americanus</name>
    <name type="common">American lobster</name>
    <dbReference type="NCBI Taxonomy" id="6706"/>
    <lineage>
        <taxon>Eukaryota</taxon>
        <taxon>Metazoa</taxon>
        <taxon>Ecdysozoa</taxon>
        <taxon>Arthropoda</taxon>
        <taxon>Crustacea</taxon>
        <taxon>Multicrustacea</taxon>
        <taxon>Malacostraca</taxon>
        <taxon>Eumalacostraca</taxon>
        <taxon>Eucarida</taxon>
        <taxon>Decapoda</taxon>
        <taxon>Pleocyemata</taxon>
        <taxon>Astacidea</taxon>
        <taxon>Nephropoidea</taxon>
        <taxon>Nephropidae</taxon>
        <taxon>Homarus</taxon>
    </lineage>
</organism>
<dbReference type="EMBL" id="JAHLQT010025476">
    <property type="protein sequence ID" value="KAG7164337.1"/>
    <property type="molecule type" value="Genomic_DNA"/>
</dbReference>
<dbReference type="InterPro" id="IPR036873">
    <property type="entry name" value="Rhodanese-like_dom_sf"/>
</dbReference>
<name>A0A8J5JUD0_HOMAM</name>
<evidence type="ECO:0000313" key="2">
    <source>
        <dbReference type="EMBL" id="KAG7164337.1"/>
    </source>
</evidence>
<gene>
    <name evidence="2" type="primary">Tstd3-L1</name>
    <name evidence="2" type="ORF">Hamer_G003506</name>
</gene>
<dbReference type="SUPFAM" id="SSF52821">
    <property type="entry name" value="Rhodanese/Cell cycle control phosphatase"/>
    <property type="match status" value="1"/>
</dbReference>
<feature type="domain" description="Rhodanese" evidence="1">
    <location>
        <begin position="50"/>
        <end position="133"/>
    </location>
</feature>
<accession>A0A8J5JUD0</accession>
<protein>
    <submittedName>
        <fullName evidence="2">Thiosulfate sulfurtransferase/rhodanese-like domain-containing protein 3-like 1</fullName>
    </submittedName>
</protein>
<dbReference type="Proteomes" id="UP000747542">
    <property type="component" value="Unassembled WGS sequence"/>
</dbReference>
<dbReference type="Gene3D" id="3.40.250.10">
    <property type="entry name" value="Rhodanese-like domain"/>
    <property type="match status" value="1"/>
</dbReference>
<sequence length="133" mass="14704">MNWVAQLPRIVLKPGCKYCVPVGTKASRYFSSSPTLPPDVAFEELQQNLTDEKVMLIDVRTSKELNRYGKIPKSKNIGLFILGTHLLLPEVEFESQLGFKKPALDEPVIVSCLAGVRARTAQLAMIGAGYKNV</sequence>
<reference evidence="2" key="1">
    <citation type="journal article" date="2021" name="Sci. Adv.">
        <title>The American lobster genome reveals insights on longevity, neural, and immune adaptations.</title>
        <authorList>
            <person name="Polinski J.M."/>
            <person name="Zimin A.V."/>
            <person name="Clark K.F."/>
            <person name="Kohn A.B."/>
            <person name="Sadowski N."/>
            <person name="Timp W."/>
            <person name="Ptitsyn A."/>
            <person name="Khanna P."/>
            <person name="Romanova D.Y."/>
            <person name="Williams P."/>
            <person name="Greenwood S.J."/>
            <person name="Moroz L.L."/>
            <person name="Walt D.R."/>
            <person name="Bodnar A.G."/>
        </authorList>
    </citation>
    <scope>NUCLEOTIDE SEQUENCE</scope>
    <source>
        <strain evidence="2">GMGI-L3</strain>
    </source>
</reference>
<dbReference type="InterPro" id="IPR001763">
    <property type="entry name" value="Rhodanese-like_dom"/>
</dbReference>
<keyword evidence="3" id="KW-1185">Reference proteome</keyword>
<dbReference type="AlphaFoldDB" id="A0A8J5JUD0"/>
<dbReference type="PANTHER" id="PTHR44086">
    <property type="entry name" value="THIOSULFATE SULFURTRANSFERASE RDL2, MITOCHONDRIAL-RELATED"/>
    <property type="match status" value="1"/>
</dbReference>
<feature type="non-terminal residue" evidence="2">
    <location>
        <position position="1"/>
    </location>
</feature>